<gene>
    <name evidence="1" type="ORF">AALO_G00147320</name>
</gene>
<keyword evidence="2" id="KW-1185">Reference proteome</keyword>
<organism evidence="1 2">
    <name type="scientific">Alosa alosa</name>
    <name type="common">allis shad</name>
    <dbReference type="NCBI Taxonomy" id="278164"/>
    <lineage>
        <taxon>Eukaryota</taxon>
        <taxon>Metazoa</taxon>
        <taxon>Chordata</taxon>
        <taxon>Craniata</taxon>
        <taxon>Vertebrata</taxon>
        <taxon>Euteleostomi</taxon>
        <taxon>Actinopterygii</taxon>
        <taxon>Neopterygii</taxon>
        <taxon>Teleostei</taxon>
        <taxon>Clupei</taxon>
        <taxon>Clupeiformes</taxon>
        <taxon>Clupeoidei</taxon>
        <taxon>Clupeidae</taxon>
        <taxon>Alosa</taxon>
    </lineage>
</organism>
<accession>A0AAV6GE27</accession>
<comment type="caution">
    <text evidence="1">The sequence shown here is derived from an EMBL/GenBank/DDBJ whole genome shotgun (WGS) entry which is preliminary data.</text>
</comment>
<reference evidence="1" key="1">
    <citation type="submission" date="2020-10" db="EMBL/GenBank/DDBJ databases">
        <title>Chromosome-scale genome assembly of the Allis shad, Alosa alosa.</title>
        <authorList>
            <person name="Margot Z."/>
            <person name="Christophe K."/>
            <person name="Cabau C."/>
            <person name="Louis A."/>
            <person name="Berthelot C."/>
            <person name="Parey E."/>
            <person name="Roest Crollius H."/>
            <person name="Montfort J."/>
            <person name="Robinson-Rechavi M."/>
            <person name="Bucao C."/>
            <person name="Bouchez O."/>
            <person name="Gislard M."/>
            <person name="Lluch J."/>
            <person name="Milhes M."/>
            <person name="Lampietro C."/>
            <person name="Lopez Roques C."/>
            <person name="Donnadieu C."/>
            <person name="Braasch I."/>
            <person name="Desvignes T."/>
            <person name="Postlethwait J."/>
            <person name="Bobe J."/>
            <person name="Guiguen Y."/>
        </authorList>
    </citation>
    <scope>NUCLEOTIDE SEQUENCE</scope>
    <source>
        <strain evidence="1">M-15738</strain>
        <tissue evidence="1">Blood</tissue>
    </source>
</reference>
<evidence type="ECO:0000313" key="2">
    <source>
        <dbReference type="Proteomes" id="UP000823561"/>
    </source>
</evidence>
<sequence length="157" mass="17795">MANKQRELPSWMGRMRKEGDCFTKKVTTKAKKKLSPRMTVYLLNERELVQSALVFGDVEDRICKGLSEKVFKTDLPEDRIQEGINSCEQGAFDLMCARTCISEAWLDTADLETLPYGSNDQGHKSGNENCVTSILTEHPDTPSDDDALKLVREIFFK</sequence>
<name>A0AAV6GE27_9TELE</name>
<dbReference type="Proteomes" id="UP000823561">
    <property type="component" value="Chromosome 11"/>
</dbReference>
<protein>
    <submittedName>
        <fullName evidence="1">Uncharacterized protein</fullName>
    </submittedName>
</protein>
<evidence type="ECO:0000313" key="1">
    <source>
        <dbReference type="EMBL" id="KAG5273070.1"/>
    </source>
</evidence>
<dbReference type="EMBL" id="JADWDJ010000011">
    <property type="protein sequence ID" value="KAG5273070.1"/>
    <property type="molecule type" value="Genomic_DNA"/>
</dbReference>
<dbReference type="AlphaFoldDB" id="A0AAV6GE27"/>
<proteinExistence type="predicted"/>